<protein>
    <recommendedName>
        <fullName evidence="3">Invasion protein IalB</fullName>
    </recommendedName>
</protein>
<dbReference type="OrthoDB" id="7665031at2"/>
<evidence type="ECO:0000313" key="1">
    <source>
        <dbReference type="EMBL" id="PRY26390.1"/>
    </source>
</evidence>
<dbReference type="AlphaFoldDB" id="A0A2T0RZ15"/>
<dbReference type="RefSeq" id="WP_146136622.1">
    <property type="nucleotide sequence ID" value="NZ_PVTD01000001.1"/>
</dbReference>
<sequence>MRLIVAGLLAVLAGPVMADGFWEYGSWRVIVEDVDTGEDLRRTCTAATGGDGEPSVSVSVSNGDAGPPEVFPSVLIREHAPRHHQTGLQDGQEAYIRFDNEEVMDGVVVGYFDDQGFANAEIAFDHPLSQWVLRAMRANGQFDVVLGNNVFMYVYLDGFTASYLKMAEECGFDGAGVVD</sequence>
<evidence type="ECO:0000313" key="2">
    <source>
        <dbReference type="Proteomes" id="UP000239480"/>
    </source>
</evidence>
<reference evidence="1 2" key="1">
    <citation type="submission" date="2018-03" db="EMBL/GenBank/DDBJ databases">
        <title>Genomic Encyclopedia of Archaeal and Bacterial Type Strains, Phase II (KMG-II): from individual species to whole genera.</title>
        <authorList>
            <person name="Goeker M."/>
        </authorList>
    </citation>
    <scope>NUCLEOTIDE SEQUENCE [LARGE SCALE GENOMIC DNA]</scope>
    <source>
        <strain evidence="1 2">DSM 29328</strain>
    </source>
</reference>
<comment type="caution">
    <text evidence="1">The sequence shown here is derived from an EMBL/GenBank/DDBJ whole genome shotgun (WGS) entry which is preliminary data.</text>
</comment>
<keyword evidence="2" id="KW-1185">Reference proteome</keyword>
<dbReference type="EMBL" id="PVTD01000001">
    <property type="protein sequence ID" value="PRY26390.1"/>
    <property type="molecule type" value="Genomic_DNA"/>
</dbReference>
<organism evidence="1 2">
    <name type="scientific">Aliiruegeria haliotis</name>
    <dbReference type="NCBI Taxonomy" id="1280846"/>
    <lineage>
        <taxon>Bacteria</taxon>
        <taxon>Pseudomonadati</taxon>
        <taxon>Pseudomonadota</taxon>
        <taxon>Alphaproteobacteria</taxon>
        <taxon>Rhodobacterales</taxon>
        <taxon>Roseobacteraceae</taxon>
        <taxon>Aliiruegeria</taxon>
    </lineage>
</organism>
<name>A0A2T0RZ15_9RHOB</name>
<accession>A0A2T0RZ15</accession>
<gene>
    <name evidence="1" type="ORF">CLV78_101485</name>
</gene>
<proteinExistence type="predicted"/>
<evidence type="ECO:0008006" key="3">
    <source>
        <dbReference type="Google" id="ProtNLM"/>
    </source>
</evidence>
<dbReference type="Proteomes" id="UP000239480">
    <property type="component" value="Unassembled WGS sequence"/>
</dbReference>